<sequence length="342" mass="38131">MSTETIFKKINNIPRRHYIKEATPLQKLPNLSKELGGEVEIYIKRDDLLPFSGNKVRKLEFLFQEAVDQGADTIITGSTVQCNHNLMALLIANMEGMKTELIMEYWAKADYEYNLDPNKHLYELGGVSKVDKSIAPIVGPLSDMELTQKMKRDLEAEGKNPYILARGGTCSLGNCGYVLCANEILQQAKEMNVDFDYLVCPSGTGGTQMGLLIGFHSAQYTISVMGVNVFQNKEMQLKTLYGALEQTSSYLNVETPSKDKVLCYEEYYGKGYAQPTVELKEAIELLARTEGIMLDPIYSGKTLAGLIGLIKKGEIKKGSKVIFLHTGGLPTYYDYSSMKEAF</sequence>
<keyword evidence="7" id="KW-1185">Reference proteome</keyword>
<organism evidence="6 7">
    <name type="scientific">Clostridium magnum DSM 2767</name>
    <dbReference type="NCBI Taxonomy" id="1121326"/>
    <lineage>
        <taxon>Bacteria</taxon>
        <taxon>Bacillati</taxon>
        <taxon>Bacillota</taxon>
        <taxon>Clostridia</taxon>
        <taxon>Eubacteriales</taxon>
        <taxon>Clostridiaceae</taxon>
        <taxon>Clostridium</taxon>
    </lineage>
</organism>
<dbReference type="InterPro" id="IPR027278">
    <property type="entry name" value="ACCD_DCysDesulf"/>
</dbReference>
<dbReference type="PIRSF" id="PIRSF006278">
    <property type="entry name" value="ACCD_DCysDesulf"/>
    <property type="match status" value="1"/>
</dbReference>
<dbReference type="Gene3D" id="3.40.50.1100">
    <property type="match status" value="2"/>
</dbReference>
<feature type="domain" description="Tryptophan synthase beta chain-like PALP" evidence="5">
    <location>
        <begin position="22"/>
        <end position="327"/>
    </location>
</feature>
<proteinExistence type="inferred from homology"/>
<feature type="modified residue" description="N6-(pyridoxal phosphate)lysine" evidence="4">
    <location>
        <position position="55"/>
    </location>
</feature>
<keyword evidence="3 4" id="KW-0663">Pyridoxal phosphate</keyword>
<dbReference type="STRING" id="1121326.CLMAG_54730"/>
<gene>
    <name evidence="6" type="primary">cuyA</name>
    <name evidence="6" type="ORF">CLMAG_54730</name>
</gene>
<evidence type="ECO:0000256" key="1">
    <source>
        <dbReference type="ARBA" id="ARBA00001933"/>
    </source>
</evidence>
<dbReference type="GO" id="GO:0019148">
    <property type="term" value="F:D-cysteine desulfhydrase activity"/>
    <property type="evidence" value="ECO:0007669"/>
    <property type="project" value="TreeGrafter"/>
</dbReference>
<comment type="caution">
    <text evidence="6">The sequence shown here is derived from an EMBL/GenBank/DDBJ whole genome shotgun (WGS) entry which is preliminary data.</text>
</comment>
<evidence type="ECO:0000256" key="2">
    <source>
        <dbReference type="ARBA" id="ARBA00008639"/>
    </source>
</evidence>
<dbReference type="AlphaFoldDB" id="A0A162R0X2"/>
<protein>
    <submittedName>
        <fullName evidence="6">L-cysteate sulfo-lyase</fullName>
        <ecNumber evidence="6">4.4.1.25</ecNumber>
    </submittedName>
</protein>
<dbReference type="EC" id="4.4.1.25" evidence="6"/>
<keyword evidence="6" id="KW-0456">Lyase</keyword>
<dbReference type="PANTHER" id="PTHR43780">
    <property type="entry name" value="1-AMINOCYCLOPROPANE-1-CARBOXYLATE DEAMINASE-RELATED"/>
    <property type="match status" value="1"/>
</dbReference>
<evidence type="ECO:0000256" key="3">
    <source>
        <dbReference type="ARBA" id="ARBA00022898"/>
    </source>
</evidence>
<dbReference type="RefSeq" id="WP_066629824.1">
    <property type="nucleotide sequence ID" value="NZ_FQXL01000041.1"/>
</dbReference>
<dbReference type="Pfam" id="PF00291">
    <property type="entry name" value="PALP"/>
    <property type="match status" value="1"/>
</dbReference>
<reference evidence="6 7" key="1">
    <citation type="submission" date="2016-04" db="EMBL/GenBank/DDBJ databases">
        <title>Genome sequence of Clostridium magnum DSM 2767.</title>
        <authorList>
            <person name="Poehlein A."/>
            <person name="Uhlig R."/>
            <person name="Fischer R."/>
            <person name="Bahl H."/>
            <person name="Daniel R."/>
        </authorList>
    </citation>
    <scope>NUCLEOTIDE SEQUENCE [LARGE SCALE GENOMIC DNA]</scope>
    <source>
        <strain evidence="6 7">DSM 2767</strain>
    </source>
</reference>
<dbReference type="OrthoDB" id="9801249at2"/>
<dbReference type="InterPro" id="IPR036052">
    <property type="entry name" value="TrpB-like_PALP_sf"/>
</dbReference>
<comment type="similarity">
    <text evidence="2">Belongs to the ACC deaminase/D-cysteine desulfhydrase family.</text>
</comment>
<evidence type="ECO:0000259" key="5">
    <source>
        <dbReference type="Pfam" id="PF00291"/>
    </source>
</evidence>
<name>A0A162R0X2_9CLOT</name>
<dbReference type="EMBL" id="LWAE01000010">
    <property type="protein sequence ID" value="KZL89255.1"/>
    <property type="molecule type" value="Genomic_DNA"/>
</dbReference>
<dbReference type="GO" id="GO:0034011">
    <property type="term" value="F:L-cysteate sulfo-lyase activity"/>
    <property type="evidence" value="ECO:0007669"/>
    <property type="project" value="UniProtKB-EC"/>
</dbReference>
<dbReference type="PATRIC" id="fig|1121326.3.peg.5542"/>
<dbReference type="InterPro" id="IPR001926">
    <property type="entry name" value="TrpB-like_PALP"/>
</dbReference>
<evidence type="ECO:0000256" key="4">
    <source>
        <dbReference type="PIRSR" id="PIRSR006278-2"/>
    </source>
</evidence>
<dbReference type="GO" id="GO:1901605">
    <property type="term" value="P:alpha-amino acid metabolic process"/>
    <property type="evidence" value="ECO:0007669"/>
    <property type="project" value="UniProtKB-ARBA"/>
</dbReference>
<evidence type="ECO:0000313" key="7">
    <source>
        <dbReference type="Proteomes" id="UP000076603"/>
    </source>
</evidence>
<dbReference type="PANTHER" id="PTHR43780:SF2">
    <property type="entry name" value="1-AMINOCYCLOPROPANE-1-CARBOXYLATE DEAMINASE-RELATED"/>
    <property type="match status" value="1"/>
</dbReference>
<comment type="cofactor">
    <cofactor evidence="1">
        <name>pyridoxal 5'-phosphate</name>
        <dbReference type="ChEBI" id="CHEBI:597326"/>
    </cofactor>
</comment>
<evidence type="ECO:0000313" key="6">
    <source>
        <dbReference type="EMBL" id="KZL89255.1"/>
    </source>
</evidence>
<accession>A0A162R0X2</accession>
<dbReference type="Proteomes" id="UP000076603">
    <property type="component" value="Unassembled WGS sequence"/>
</dbReference>
<dbReference type="SUPFAM" id="SSF53686">
    <property type="entry name" value="Tryptophan synthase beta subunit-like PLP-dependent enzymes"/>
    <property type="match status" value="1"/>
</dbReference>